<dbReference type="EC" id="3.5.1.88" evidence="2"/>
<dbReference type="PRINTS" id="PR01576">
    <property type="entry name" value="PDEFORMYLASE"/>
</dbReference>
<dbReference type="GO" id="GO:0006412">
    <property type="term" value="P:translation"/>
    <property type="evidence" value="ECO:0007669"/>
    <property type="project" value="UniProtKB-UniRule"/>
</dbReference>
<evidence type="ECO:0000256" key="3">
    <source>
        <dbReference type="SAM" id="MobiDB-lite"/>
    </source>
</evidence>
<comment type="cofactor">
    <cofactor evidence="2">
        <name>Fe(2+)</name>
        <dbReference type="ChEBI" id="CHEBI:29033"/>
    </cofactor>
    <text evidence="2">Binds 1 Fe(2+) ion.</text>
</comment>
<proteinExistence type="inferred from homology"/>
<dbReference type="CDD" id="cd00487">
    <property type="entry name" value="Pep_deformylase"/>
    <property type="match status" value="1"/>
</dbReference>
<evidence type="ECO:0000256" key="2">
    <source>
        <dbReference type="HAMAP-Rule" id="MF_00163"/>
    </source>
</evidence>
<feature type="active site" evidence="2">
    <location>
        <position position="144"/>
    </location>
</feature>
<dbReference type="PANTHER" id="PTHR10458:SF22">
    <property type="entry name" value="PEPTIDE DEFORMYLASE"/>
    <property type="match status" value="1"/>
</dbReference>
<protein>
    <recommendedName>
        <fullName evidence="2">Peptide deformylase</fullName>
        <shortName evidence="2">PDF</shortName>
        <ecNumber evidence="2">3.5.1.88</ecNumber>
    </recommendedName>
    <alternativeName>
        <fullName evidence="2">Polypeptide deformylase</fullName>
    </alternativeName>
</protein>
<dbReference type="NCBIfam" id="NF001159">
    <property type="entry name" value="PRK00150.1-3"/>
    <property type="match status" value="1"/>
</dbReference>
<accession>A0A1F8C5A6</accession>
<evidence type="ECO:0000313" key="5">
    <source>
        <dbReference type="Proteomes" id="UP000178429"/>
    </source>
</evidence>
<dbReference type="EMBL" id="MGHL01000001">
    <property type="protein sequence ID" value="OGM70928.1"/>
    <property type="molecule type" value="Genomic_DNA"/>
</dbReference>
<keyword evidence="2" id="KW-0648">Protein biosynthesis</keyword>
<comment type="function">
    <text evidence="2">Removes the formyl group from the N-terminal Met of newly synthesized proteins. Requires at least a dipeptide for an efficient rate of reaction. N-terminal L-methionine is a prerequisite for activity but the enzyme has broad specificity at other positions.</text>
</comment>
<keyword evidence="2" id="KW-0378">Hydrolase</keyword>
<dbReference type="Proteomes" id="UP000178429">
    <property type="component" value="Unassembled WGS sequence"/>
</dbReference>
<sequence length="177" mass="20115">MSILPIVEAPDERLRKKSKPVKKLDKKIKKIISDMHQTLSAQKDPEGIGLAAPQVGKNLQIFVVNYDGKKITVINPKILKTNQPPTRNPKHKNTKTPLEGCLSIPHHYSPISRPKKIKIKYLDESGQEKTQEFTGFSAQVIAHEIDHLQGKLFIDHVLAQQTPLYKIMGEDWEEIEI</sequence>
<organism evidence="4 5">
    <name type="scientific">Candidatus Woesebacteria bacterium RIFCSPLOWO2_01_FULL_44_14</name>
    <dbReference type="NCBI Taxonomy" id="1802525"/>
    <lineage>
        <taxon>Bacteria</taxon>
        <taxon>Candidatus Woeseibacteriota</taxon>
    </lineage>
</organism>
<dbReference type="PIRSF" id="PIRSF004749">
    <property type="entry name" value="Pep_def"/>
    <property type="match status" value="1"/>
</dbReference>
<feature type="binding site" evidence="2">
    <location>
        <position position="147"/>
    </location>
    <ligand>
        <name>Fe cation</name>
        <dbReference type="ChEBI" id="CHEBI:24875"/>
    </ligand>
</feature>
<dbReference type="GO" id="GO:0042586">
    <property type="term" value="F:peptide deformylase activity"/>
    <property type="evidence" value="ECO:0007669"/>
    <property type="project" value="UniProtKB-UniRule"/>
</dbReference>
<dbReference type="InterPro" id="IPR023635">
    <property type="entry name" value="Peptide_deformylase"/>
</dbReference>
<dbReference type="SUPFAM" id="SSF56420">
    <property type="entry name" value="Peptide deformylase"/>
    <property type="match status" value="1"/>
</dbReference>
<evidence type="ECO:0000313" key="4">
    <source>
        <dbReference type="EMBL" id="OGM70928.1"/>
    </source>
</evidence>
<keyword evidence="2" id="KW-0408">Iron</keyword>
<comment type="catalytic activity">
    <reaction evidence="2">
        <text>N-terminal N-formyl-L-methionyl-[peptide] + H2O = N-terminal L-methionyl-[peptide] + formate</text>
        <dbReference type="Rhea" id="RHEA:24420"/>
        <dbReference type="Rhea" id="RHEA-COMP:10639"/>
        <dbReference type="Rhea" id="RHEA-COMP:10640"/>
        <dbReference type="ChEBI" id="CHEBI:15377"/>
        <dbReference type="ChEBI" id="CHEBI:15740"/>
        <dbReference type="ChEBI" id="CHEBI:49298"/>
        <dbReference type="ChEBI" id="CHEBI:64731"/>
        <dbReference type="EC" id="3.5.1.88"/>
    </reaction>
</comment>
<feature type="region of interest" description="Disordered" evidence="3">
    <location>
        <begin position="80"/>
        <end position="99"/>
    </location>
</feature>
<reference evidence="4 5" key="1">
    <citation type="journal article" date="2016" name="Nat. Commun.">
        <title>Thousands of microbial genomes shed light on interconnected biogeochemical processes in an aquifer system.</title>
        <authorList>
            <person name="Anantharaman K."/>
            <person name="Brown C.T."/>
            <person name="Hug L.A."/>
            <person name="Sharon I."/>
            <person name="Castelle C.J."/>
            <person name="Probst A.J."/>
            <person name="Thomas B.C."/>
            <person name="Singh A."/>
            <person name="Wilkins M.J."/>
            <person name="Karaoz U."/>
            <person name="Brodie E.L."/>
            <person name="Williams K.H."/>
            <person name="Hubbard S.S."/>
            <person name="Banfield J.F."/>
        </authorList>
    </citation>
    <scope>NUCLEOTIDE SEQUENCE [LARGE SCALE GENOMIC DNA]</scope>
</reference>
<comment type="caution">
    <text evidence="4">The sequence shown here is derived from an EMBL/GenBank/DDBJ whole genome shotgun (WGS) entry which is preliminary data.</text>
</comment>
<gene>
    <name evidence="2" type="primary">def</name>
    <name evidence="4" type="ORF">A2975_01475</name>
</gene>
<feature type="binding site" evidence="2">
    <location>
        <position position="101"/>
    </location>
    <ligand>
        <name>Fe cation</name>
        <dbReference type="ChEBI" id="CHEBI:24875"/>
    </ligand>
</feature>
<feature type="binding site" evidence="2">
    <location>
        <position position="143"/>
    </location>
    <ligand>
        <name>Fe cation</name>
        <dbReference type="ChEBI" id="CHEBI:24875"/>
    </ligand>
</feature>
<dbReference type="Gene3D" id="3.90.45.10">
    <property type="entry name" value="Peptide deformylase"/>
    <property type="match status" value="1"/>
</dbReference>
<dbReference type="HAMAP" id="MF_00163">
    <property type="entry name" value="Pep_deformylase"/>
    <property type="match status" value="1"/>
</dbReference>
<dbReference type="PANTHER" id="PTHR10458">
    <property type="entry name" value="PEPTIDE DEFORMYLASE"/>
    <property type="match status" value="1"/>
</dbReference>
<dbReference type="GO" id="GO:0046872">
    <property type="term" value="F:metal ion binding"/>
    <property type="evidence" value="ECO:0007669"/>
    <property type="project" value="UniProtKB-KW"/>
</dbReference>
<dbReference type="Pfam" id="PF01327">
    <property type="entry name" value="Pep_deformylase"/>
    <property type="match status" value="1"/>
</dbReference>
<dbReference type="AlphaFoldDB" id="A0A1F8C5A6"/>
<evidence type="ECO:0000256" key="1">
    <source>
        <dbReference type="ARBA" id="ARBA00010759"/>
    </source>
</evidence>
<keyword evidence="2" id="KW-0479">Metal-binding</keyword>
<name>A0A1F8C5A6_9BACT</name>
<dbReference type="NCBIfam" id="TIGR00079">
    <property type="entry name" value="pept_deformyl"/>
    <property type="match status" value="1"/>
</dbReference>
<dbReference type="InterPro" id="IPR036821">
    <property type="entry name" value="Peptide_deformylase_sf"/>
</dbReference>
<comment type="similarity">
    <text evidence="1 2">Belongs to the polypeptide deformylase family.</text>
</comment>
<dbReference type="STRING" id="1802525.A2975_01475"/>